<dbReference type="AlphaFoldDB" id="A0AB73BWA9"/>
<gene>
    <name evidence="1" type="ORF">FUSO3_05520</name>
</gene>
<accession>A0AB73BWA9</accession>
<evidence type="ECO:0000313" key="1">
    <source>
        <dbReference type="EMBL" id="KDE63313.1"/>
    </source>
</evidence>
<evidence type="ECO:0000313" key="2">
    <source>
        <dbReference type="Proteomes" id="UP000027473"/>
    </source>
</evidence>
<sequence length="58" mass="6893">MKKNKMKRKNYSMLFPFTLICISLTGSIILLLCIALEKDWFEEIPDLTNTIIHTHRIR</sequence>
<comment type="caution">
    <text evidence="1">The sequence shown here is derived from an EMBL/GenBank/DDBJ whole genome shotgun (WGS) entry which is preliminary data.</text>
</comment>
<name>A0AB73BWA9_9FUSO</name>
<proteinExistence type="predicted"/>
<protein>
    <submittedName>
        <fullName evidence="1">Uncharacterized protein</fullName>
    </submittedName>
</protein>
<reference evidence="1 2" key="1">
    <citation type="submission" date="2014-01" db="EMBL/GenBank/DDBJ databases">
        <title>Comparative genomics of Fusobacterium necrophorum wild isolates.</title>
        <authorList>
            <person name="Kittichotirat W."/>
            <person name="Bumgarner R.E."/>
            <person name="Lawrence P."/>
        </authorList>
    </citation>
    <scope>NUCLEOTIDE SEQUENCE [LARGE SCALE GENOMIC DNA]</scope>
    <source>
        <strain evidence="1 2">BL</strain>
    </source>
</reference>
<dbReference type="RefSeq" id="WP_159428427.1">
    <property type="nucleotide sequence ID" value="NZ_JAAC01000084.1"/>
</dbReference>
<dbReference type="EMBL" id="JAAC01000084">
    <property type="protein sequence ID" value="KDE63313.1"/>
    <property type="molecule type" value="Genomic_DNA"/>
</dbReference>
<dbReference type="Proteomes" id="UP000027473">
    <property type="component" value="Unassembled WGS sequence"/>
</dbReference>
<organism evidence="1 2">
    <name type="scientific">Fusobacterium necrophorum BL</name>
    <dbReference type="NCBI Taxonomy" id="1441732"/>
    <lineage>
        <taxon>Bacteria</taxon>
        <taxon>Fusobacteriati</taxon>
        <taxon>Fusobacteriota</taxon>
        <taxon>Fusobacteriia</taxon>
        <taxon>Fusobacteriales</taxon>
        <taxon>Fusobacteriaceae</taxon>
        <taxon>Fusobacterium</taxon>
    </lineage>
</organism>